<dbReference type="Proteomes" id="UP000504724">
    <property type="component" value="Chromosome"/>
</dbReference>
<accession>A0A7D4SSU5</accession>
<organism evidence="4 5">
    <name type="scientific">Thiomicrorhabdus xiamenensis</name>
    <dbReference type="NCBI Taxonomy" id="2739063"/>
    <lineage>
        <taxon>Bacteria</taxon>
        <taxon>Pseudomonadati</taxon>
        <taxon>Pseudomonadota</taxon>
        <taxon>Gammaproteobacteria</taxon>
        <taxon>Thiotrichales</taxon>
        <taxon>Piscirickettsiaceae</taxon>
        <taxon>Thiomicrorhabdus</taxon>
    </lineage>
</organism>
<dbReference type="InterPro" id="IPR038277">
    <property type="entry name" value="UreF_sf"/>
</dbReference>
<keyword evidence="3" id="KW-0963">Cytoplasm</keyword>
<comment type="subcellular location">
    <subcellularLocation>
        <location evidence="3">Cytoplasm</location>
    </subcellularLocation>
</comment>
<dbReference type="PANTHER" id="PTHR33620">
    <property type="entry name" value="UREASE ACCESSORY PROTEIN F"/>
    <property type="match status" value="1"/>
</dbReference>
<dbReference type="RefSeq" id="WP_173286028.1">
    <property type="nucleotide sequence ID" value="NZ_CP054020.1"/>
</dbReference>
<comment type="subunit">
    <text evidence="3">UreD, UreF and UreG form a complex that acts as a GTP-hydrolysis-dependent molecular chaperone, activating the urease apoprotein by helping to assemble the nickel containing metallocenter of UreC. The UreE protein probably delivers the nickel.</text>
</comment>
<reference evidence="4 5" key="1">
    <citation type="submission" date="2020-05" db="EMBL/GenBank/DDBJ databases">
        <title>Thiomicrorhabdus sediminis sp.nov. and Thiomicrorhabdus xiamenensis sp.nov., novel sulfur-oxidizing bacteria isolated from coastal sediment.</title>
        <authorList>
            <person name="Liu X."/>
        </authorList>
    </citation>
    <scope>NUCLEOTIDE SEQUENCE [LARGE SCALE GENOMIC DNA]</scope>
    <source>
        <strain evidence="4 5">G2</strain>
    </source>
</reference>
<dbReference type="GO" id="GO:0016151">
    <property type="term" value="F:nickel cation binding"/>
    <property type="evidence" value="ECO:0007669"/>
    <property type="project" value="UniProtKB-UniRule"/>
</dbReference>
<evidence type="ECO:0000256" key="2">
    <source>
        <dbReference type="ARBA" id="ARBA00023186"/>
    </source>
</evidence>
<dbReference type="HAMAP" id="MF_01385">
    <property type="entry name" value="UreF"/>
    <property type="match status" value="1"/>
</dbReference>
<dbReference type="AlphaFoldDB" id="A0A7D4SSU5"/>
<proteinExistence type="inferred from homology"/>
<comment type="function">
    <text evidence="3">Required for maturation of urease via the functional incorporation of the urease nickel metallocenter.</text>
</comment>
<sequence length="221" mass="24952">MSQQKLLRLLQLNSPSLPIGTYAYSQGLEAAVHQGQIADIGQAKAWMTLLLRHSLANNDLAVIAQAYALWEQEDYTQLNVLAKTSRALRETEELLQEDTHLSRALLRLAEPMGVPIEDRFNRKTSFPVVYARFAQAWRVDLQQALTAFAWSWLENQIAALLKLCSIGQTQAQVMMLELDEVVLEAVETAQNLPKDALGMSLPNYAILSARHEIQYSRLFRS</sequence>
<dbReference type="PIRSF" id="PIRSF009467">
    <property type="entry name" value="Ureas_acces_UreF"/>
    <property type="match status" value="1"/>
</dbReference>
<dbReference type="PANTHER" id="PTHR33620:SF1">
    <property type="entry name" value="UREASE ACCESSORY PROTEIN F"/>
    <property type="match status" value="1"/>
</dbReference>
<evidence type="ECO:0000256" key="3">
    <source>
        <dbReference type="HAMAP-Rule" id="MF_01385"/>
    </source>
</evidence>
<comment type="similarity">
    <text evidence="3">Belongs to the UreF family.</text>
</comment>
<dbReference type="EMBL" id="CP054020">
    <property type="protein sequence ID" value="QKI89843.1"/>
    <property type="molecule type" value="Genomic_DNA"/>
</dbReference>
<keyword evidence="2 3" id="KW-0143">Chaperone</keyword>
<dbReference type="Gene3D" id="1.10.4190.10">
    <property type="entry name" value="Urease accessory protein UreF"/>
    <property type="match status" value="1"/>
</dbReference>
<keyword evidence="5" id="KW-1185">Reference proteome</keyword>
<gene>
    <name evidence="3" type="primary">ureF</name>
    <name evidence="4" type="ORF">HQN79_09785</name>
</gene>
<protein>
    <recommendedName>
        <fullName evidence="3">Urease accessory protein UreF</fullName>
    </recommendedName>
</protein>
<keyword evidence="1 3" id="KW-0996">Nickel insertion</keyword>
<dbReference type="InterPro" id="IPR002639">
    <property type="entry name" value="UreF"/>
</dbReference>
<dbReference type="GO" id="GO:0005737">
    <property type="term" value="C:cytoplasm"/>
    <property type="evidence" value="ECO:0007669"/>
    <property type="project" value="UniProtKB-SubCell"/>
</dbReference>
<evidence type="ECO:0000313" key="5">
    <source>
        <dbReference type="Proteomes" id="UP000504724"/>
    </source>
</evidence>
<evidence type="ECO:0000313" key="4">
    <source>
        <dbReference type="EMBL" id="QKI89843.1"/>
    </source>
</evidence>
<dbReference type="Pfam" id="PF01730">
    <property type="entry name" value="UreF"/>
    <property type="match status" value="1"/>
</dbReference>
<dbReference type="KEGG" id="txa:HQN79_09785"/>
<name>A0A7D4SSU5_9GAMM</name>
<evidence type="ECO:0000256" key="1">
    <source>
        <dbReference type="ARBA" id="ARBA00022988"/>
    </source>
</evidence>